<organism evidence="1 2">
    <name type="scientific">Caerostris extrusa</name>
    <name type="common">Bark spider</name>
    <name type="synonym">Caerostris bankana</name>
    <dbReference type="NCBI Taxonomy" id="172846"/>
    <lineage>
        <taxon>Eukaryota</taxon>
        <taxon>Metazoa</taxon>
        <taxon>Ecdysozoa</taxon>
        <taxon>Arthropoda</taxon>
        <taxon>Chelicerata</taxon>
        <taxon>Arachnida</taxon>
        <taxon>Araneae</taxon>
        <taxon>Araneomorphae</taxon>
        <taxon>Entelegynae</taxon>
        <taxon>Araneoidea</taxon>
        <taxon>Araneidae</taxon>
        <taxon>Caerostris</taxon>
    </lineage>
</organism>
<keyword evidence="2" id="KW-1185">Reference proteome</keyword>
<dbReference type="Proteomes" id="UP001054945">
    <property type="component" value="Unassembled WGS sequence"/>
</dbReference>
<dbReference type="EMBL" id="BPLR01017349">
    <property type="protein sequence ID" value="GIY90772.1"/>
    <property type="molecule type" value="Genomic_DNA"/>
</dbReference>
<name>A0AAV4X6F0_CAEEX</name>
<accession>A0AAV4X6F0</accession>
<dbReference type="AlphaFoldDB" id="A0AAV4X6F0"/>
<proteinExistence type="predicted"/>
<evidence type="ECO:0000313" key="1">
    <source>
        <dbReference type="EMBL" id="GIY90772.1"/>
    </source>
</evidence>
<reference evidence="1 2" key="1">
    <citation type="submission" date="2021-06" db="EMBL/GenBank/DDBJ databases">
        <title>Caerostris extrusa draft genome.</title>
        <authorList>
            <person name="Kono N."/>
            <person name="Arakawa K."/>
        </authorList>
    </citation>
    <scope>NUCLEOTIDE SEQUENCE [LARGE SCALE GENOMIC DNA]</scope>
</reference>
<gene>
    <name evidence="1" type="ORF">CEXT_651691</name>
</gene>
<evidence type="ECO:0000313" key="2">
    <source>
        <dbReference type="Proteomes" id="UP001054945"/>
    </source>
</evidence>
<protein>
    <submittedName>
        <fullName evidence="1">Uncharacterized protein</fullName>
    </submittedName>
</protein>
<comment type="caution">
    <text evidence="1">The sequence shown here is derived from an EMBL/GenBank/DDBJ whole genome shotgun (WGS) entry which is preliminary data.</text>
</comment>
<sequence>MTGIQIVKCRNLVNYVFFERLVEQTSVYAVEAKELIAIFSKRIEYSVRYKLFSVVVSSSAGMGCQCQMRKDRGSLRRNQYSITSPVMRWRIQVCVELTEM</sequence>